<keyword evidence="1" id="KW-0472">Membrane</keyword>
<gene>
    <name evidence="2" type="ORF">EJD97_000894</name>
</gene>
<keyword evidence="1" id="KW-1133">Transmembrane helix</keyword>
<accession>A0A6N2APL1</accession>
<reference evidence="2" key="1">
    <citation type="submission" date="2019-05" db="EMBL/GenBank/DDBJ databases">
        <title>The de novo reference genome and transcriptome assemblies of the wild tomato species Solanum chilense.</title>
        <authorList>
            <person name="Stam R."/>
            <person name="Nosenko T."/>
            <person name="Hoerger A.C."/>
            <person name="Stephan W."/>
            <person name="Seidel M.A."/>
            <person name="Kuhn J.M.M."/>
            <person name="Haberer G."/>
            <person name="Tellier A."/>
        </authorList>
    </citation>
    <scope>NUCLEOTIDE SEQUENCE</scope>
    <source>
        <tissue evidence="2">Mature leaves</tissue>
    </source>
</reference>
<sequence length="64" mass="7624">MSKISDLLAMLLSLSSIPFFFFFFFFFFQTTTDFSTYNLPSFINASHRSSECTSKNKEQWRKEK</sequence>
<evidence type="ECO:0000313" key="2">
    <source>
        <dbReference type="EMBL" id="TMW83718.1"/>
    </source>
</evidence>
<organism evidence="2">
    <name type="scientific">Solanum chilense</name>
    <name type="common">Tomato</name>
    <name type="synonym">Lycopersicon chilense</name>
    <dbReference type="NCBI Taxonomy" id="4083"/>
    <lineage>
        <taxon>Eukaryota</taxon>
        <taxon>Viridiplantae</taxon>
        <taxon>Streptophyta</taxon>
        <taxon>Embryophyta</taxon>
        <taxon>Tracheophyta</taxon>
        <taxon>Spermatophyta</taxon>
        <taxon>Magnoliopsida</taxon>
        <taxon>eudicotyledons</taxon>
        <taxon>Gunneridae</taxon>
        <taxon>Pentapetalae</taxon>
        <taxon>asterids</taxon>
        <taxon>lamiids</taxon>
        <taxon>Solanales</taxon>
        <taxon>Solanaceae</taxon>
        <taxon>Solanoideae</taxon>
        <taxon>Solaneae</taxon>
        <taxon>Solanum</taxon>
        <taxon>Solanum subgen. Lycopersicon</taxon>
    </lineage>
</organism>
<name>A0A6N2APL1_SOLCI</name>
<protein>
    <submittedName>
        <fullName evidence="2">Uncharacterized protein</fullName>
    </submittedName>
</protein>
<keyword evidence="1" id="KW-0812">Transmembrane</keyword>
<dbReference type="AlphaFoldDB" id="A0A6N2APL1"/>
<dbReference type="EMBL" id="RXGB01010790">
    <property type="protein sequence ID" value="TMW83718.1"/>
    <property type="molecule type" value="Genomic_DNA"/>
</dbReference>
<evidence type="ECO:0000256" key="1">
    <source>
        <dbReference type="SAM" id="Phobius"/>
    </source>
</evidence>
<comment type="caution">
    <text evidence="2">The sequence shown here is derived from an EMBL/GenBank/DDBJ whole genome shotgun (WGS) entry which is preliminary data.</text>
</comment>
<feature type="transmembrane region" description="Helical" evidence="1">
    <location>
        <begin position="7"/>
        <end position="28"/>
    </location>
</feature>
<proteinExistence type="predicted"/>